<dbReference type="SUPFAM" id="SSF46785">
    <property type="entry name" value="Winged helix' DNA-binding domain"/>
    <property type="match status" value="1"/>
</dbReference>
<dbReference type="Gene3D" id="3.30.450.40">
    <property type="match status" value="1"/>
</dbReference>
<accession>A0A7X1AYN8</accession>
<dbReference type="PANTHER" id="PTHR30136">
    <property type="entry name" value="HELIX-TURN-HELIX TRANSCRIPTIONAL REGULATOR, ICLR FAMILY"/>
    <property type="match status" value="1"/>
</dbReference>
<dbReference type="RefSeq" id="WP_185692894.1">
    <property type="nucleotide sequence ID" value="NZ_JACHVA010000082.1"/>
</dbReference>
<dbReference type="PANTHER" id="PTHR30136:SF24">
    <property type="entry name" value="HTH-TYPE TRANSCRIPTIONAL REPRESSOR ALLR"/>
    <property type="match status" value="1"/>
</dbReference>
<keyword evidence="2" id="KW-0238">DNA-binding</keyword>
<evidence type="ECO:0000259" key="5">
    <source>
        <dbReference type="PROSITE" id="PS51078"/>
    </source>
</evidence>
<dbReference type="GO" id="GO:0045892">
    <property type="term" value="P:negative regulation of DNA-templated transcription"/>
    <property type="evidence" value="ECO:0007669"/>
    <property type="project" value="TreeGrafter"/>
</dbReference>
<keyword evidence="3" id="KW-0804">Transcription</keyword>
<dbReference type="InterPro" id="IPR036388">
    <property type="entry name" value="WH-like_DNA-bd_sf"/>
</dbReference>
<proteinExistence type="predicted"/>
<dbReference type="PROSITE" id="PS51077">
    <property type="entry name" value="HTH_ICLR"/>
    <property type="match status" value="1"/>
</dbReference>
<comment type="caution">
    <text evidence="6">The sequence shown here is derived from an EMBL/GenBank/DDBJ whole genome shotgun (WGS) entry which is preliminary data.</text>
</comment>
<dbReference type="SUPFAM" id="SSF55781">
    <property type="entry name" value="GAF domain-like"/>
    <property type="match status" value="1"/>
</dbReference>
<dbReference type="PROSITE" id="PS51078">
    <property type="entry name" value="ICLR_ED"/>
    <property type="match status" value="1"/>
</dbReference>
<dbReference type="InterPro" id="IPR036390">
    <property type="entry name" value="WH_DNA-bd_sf"/>
</dbReference>
<dbReference type="Pfam" id="PF09339">
    <property type="entry name" value="HTH_IclR"/>
    <property type="match status" value="1"/>
</dbReference>
<sequence length="262" mass="29023">MRKINFKYEMEKRNTIPAVDKSMKLLTVLAESDESWSSAQLARKLDISPSTCYRILQTLVGRNWLRLTPNGNFTFSAGILPLLKPLSDYQRLFESLGAPLRGLVSQTGLTAKISVKEGDSASTVYRVESPRPLAPSFKLGGSFSLSYGSSGACLLAGLEDEEIQRIVEESSDEVWTYQQPEDVWQRVQSVRSQGFCSDPGLYQPSVFGISAPIQNQNDSYFAALSLIGWEADFMEGKREELETLVLQCARECSEALGNKAVA</sequence>
<evidence type="ECO:0000313" key="7">
    <source>
        <dbReference type="Proteomes" id="UP000525652"/>
    </source>
</evidence>
<dbReference type="Gene3D" id="1.10.10.10">
    <property type="entry name" value="Winged helix-like DNA-binding domain superfamily/Winged helix DNA-binding domain"/>
    <property type="match status" value="1"/>
</dbReference>
<keyword evidence="1" id="KW-0805">Transcription regulation</keyword>
<keyword evidence="7" id="KW-1185">Reference proteome</keyword>
<dbReference type="GO" id="GO:0003677">
    <property type="term" value="F:DNA binding"/>
    <property type="evidence" value="ECO:0007669"/>
    <property type="project" value="UniProtKB-KW"/>
</dbReference>
<dbReference type="InterPro" id="IPR029016">
    <property type="entry name" value="GAF-like_dom_sf"/>
</dbReference>
<dbReference type="Proteomes" id="UP000525652">
    <property type="component" value="Unassembled WGS sequence"/>
</dbReference>
<dbReference type="GO" id="GO:0003700">
    <property type="term" value="F:DNA-binding transcription factor activity"/>
    <property type="evidence" value="ECO:0007669"/>
    <property type="project" value="TreeGrafter"/>
</dbReference>
<name>A0A7X1AYN8_9BACT</name>
<dbReference type="SMART" id="SM00346">
    <property type="entry name" value="HTH_ICLR"/>
    <property type="match status" value="1"/>
</dbReference>
<reference evidence="6 7" key="1">
    <citation type="submission" date="2020-07" db="EMBL/GenBank/DDBJ databases">
        <authorList>
            <person name="Feng X."/>
        </authorList>
    </citation>
    <scope>NUCLEOTIDE SEQUENCE [LARGE SCALE GENOMIC DNA]</scope>
    <source>
        <strain evidence="6 7">JCM14086</strain>
    </source>
</reference>
<dbReference type="Pfam" id="PF01614">
    <property type="entry name" value="IclR_C"/>
    <property type="match status" value="1"/>
</dbReference>
<dbReference type="InterPro" id="IPR005471">
    <property type="entry name" value="Tscrpt_reg_IclR_N"/>
</dbReference>
<protein>
    <submittedName>
        <fullName evidence="6">IclR family transcriptional regulator</fullName>
    </submittedName>
</protein>
<dbReference type="InterPro" id="IPR050707">
    <property type="entry name" value="HTH_MetabolicPath_Reg"/>
</dbReference>
<organism evidence="6 7">
    <name type="scientific">Puniceicoccus vermicola</name>
    <dbReference type="NCBI Taxonomy" id="388746"/>
    <lineage>
        <taxon>Bacteria</taxon>
        <taxon>Pseudomonadati</taxon>
        <taxon>Verrucomicrobiota</taxon>
        <taxon>Opitutia</taxon>
        <taxon>Puniceicoccales</taxon>
        <taxon>Puniceicoccaceae</taxon>
        <taxon>Puniceicoccus</taxon>
    </lineage>
</organism>
<evidence type="ECO:0000256" key="2">
    <source>
        <dbReference type="ARBA" id="ARBA00023125"/>
    </source>
</evidence>
<feature type="domain" description="IclR-ED" evidence="5">
    <location>
        <begin position="78"/>
        <end position="258"/>
    </location>
</feature>
<evidence type="ECO:0000259" key="4">
    <source>
        <dbReference type="PROSITE" id="PS51077"/>
    </source>
</evidence>
<feature type="domain" description="HTH iclR-type" evidence="4">
    <location>
        <begin position="16"/>
        <end position="79"/>
    </location>
</feature>
<dbReference type="InterPro" id="IPR014757">
    <property type="entry name" value="Tscrpt_reg_IclR_C"/>
</dbReference>
<gene>
    <name evidence="6" type="ORF">H5P30_10460</name>
</gene>
<evidence type="ECO:0000313" key="6">
    <source>
        <dbReference type="EMBL" id="MBC2602199.1"/>
    </source>
</evidence>
<dbReference type="EMBL" id="JACHVA010000082">
    <property type="protein sequence ID" value="MBC2602199.1"/>
    <property type="molecule type" value="Genomic_DNA"/>
</dbReference>
<evidence type="ECO:0000256" key="1">
    <source>
        <dbReference type="ARBA" id="ARBA00023015"/>
    </source>
</evidence>
<evidence type="ECO:0000256" key="3">
    <source>
        <dbReference type="ARBA" id="ARBA00023163"/>
    </source>
</evidence>
<dbReference type="AlphaFoldDB" id="A0A7X1AYN8"/>